<proteinExistence type="predicted"/>
<dbReference type="GO" id="GO:0005975">
    <property type="term" value="P:carbohydrate metabolic process"/>
    <property type="evidence" value="ECO:0007669"/>
    <property type="project" value="InterPro"/>
</dbReference>
<dbReference type="EMBL" id="AP018694">
    <property type="protein sequence ID" value="BBE20231.1"/>
    <property type="molecule type" value="Genomic_DNA"/>
</dbReference>
<evidence type="ECO:0000259" key="5">
    <source>
        <dbReference type="Pfam" id="PF16116"/>
    </source>
</evidence>
<dbReference type="InterPro" id="IPR032267">
    <property type="entry name" value="DUF4832"/>
</dbReference>
<feature type="domain" description="DUF4832" evidence="5">
    <location>
        <begin position="286"/>
        <end position="466"/>
    </location>
</feature>
<keyword evidence="1" id="KW-0378">Hydrolase</keyword>
<evidence type="ECO:0008006" key="8">
    <source>
        <dbReference type="Google" id="ProtNLM"/>
    </source>
</evidence>
<accession>A0A5K7SF58</accession>
<dbReference type="Pfam" id="PF16116">
    <property type="entry name" value="DUF4832"/>
    <property type="match status" value="1"/>
</dbReference>
<evidence type="ECO:0000313" key="6">
    <source>
        <dbReference type="EMBL" id="BBE20231.1"/>
    </source>
</evidence>
<dbReference type="InterPro" id="IPR013529">
    <property type="entry name" value="Glyco_hydro_42_N"/>
</dbReference>
<gene>
    <name evidence="6" type="ORF">AQPE_4422</name>
</gene>
<protein>
    <recommendedName>
        <fullName evidence="8">DUF4832 domain-containing protein</fullName>
    </recommendedName>
</protein>
<reference evidence="6" key="1">
    <citation type="journal article" date="2020" name="Int. J. Syst. Evol. Microbiol.">
        <title>Aquipluma nitroreducens gen. nov. sp. nov., a novel facultatively anaerobic bacterium isolated from a freshwater lake.</title>
        <authorList>
            <person name="Watanabe M."/>
            <person name="Kojima H."/>
            <person name="Fukui M."/>
        </authorList>
    </citation>
    <scope>NUCLEOTIDE SEQUENCE</scope>
    <source>
        <strain evidence="6">MeG22</strain>
    </source>
</reference>
<sequence length="496" mass="56985">MKRRFLFLAVALLGISSLKAQEQPVQIRVKPIEIHDVLNNPGIGFTTFQRFNGDSLNAGEGWTEGLPILYQKFDGNLTNKNHPQTTIAYFRVDWKYMEPEMEKYNWPMIDKALRTAAERGQTLMLRIAPYEAGEKDVPAWYRKLVGPEDKNQSAKWRIDPEDPRYIQYFGGLIQALGQRYDGHPDLESVDVSIVGYWGEGDGSHLLSDQTRLALLNCYLDNFKKTPLTFQPLNGDAPDPGVIVKGTNISASWPDGRNNGTGTQMRYLGYRVDCLGDMTTDLWPEKHWSHMTDIYPKDIVKSGMSEVWKKAPVTMEICYTFLHWLQTLKYDEQTVDYIFGEALKWHITSFNAKSSPVPEVWSPLVDKWLNKMGYRYVLRRFEYPSVVTRQGQLSYTSLWENVGVAPIYKDYKLAVRLKNSHKTLVLPTCAELLNWLPGDIVDEETLYIPFDMPLGKYQLEIAIVSPVSFEPRVKLAISGVNKDEWYPMGEIEVKDQK</sequence>
<keyword evidence="3" id="KW-0732">Signal</keyword>
<feature type="signal peptide" evidence="3">
    <location>
        <begin position="1"/>
        <end position="20"/>
    </location>
</feature>
<keyword evidence="7" id="KW-1185">Reference proteome</keyword>
<evidence type="ECO:0000256" key="2">
    <source>
        <dbReference type="ARBA" id="ARBA00023295"/>
    </source>
</evidence>
<dbReference type="Gene3D" id="3.20.20.80">
    <property type="entry name" value="Glycosidases"/>
    <property type="match status" value="1"/>
</dbReference>
<dbReference type="Proteomes" id="UP001193389">
    <property type="component" value="Chromosome"/>
</dbReference>
<feature type="domain" description="Glycoside hydrolase family 42 N-terminal" evidence="4">
    <location>
        <begin position="92"/>
        <end position="190"/>
    </location>
</feature>
<dbReference type="AlphaFoldDB" id="A0A5K7SF58"/>
<evidence type="ECO:0000256" key="1">
    <source>
        <dbReference type="ARBA" id="ARBA00022801"/>
    </source>
</evidence>
<dbReference type="RefSeq" id="WP_318348399.1">
    <property type="nucleotide sequence ID" value="NZ_AP018694.1"/>
</dbReference>
<dbReference type="Pfam" id="PF02449">
    <property type="entry name" value="Glyco_hydro_42"/>
    <property type="match status" value="1"/>
</dbReference>
<dbReference type="SUPFAM" id="SSF51445">
    <property type="entry name" value="(Trans)glycosidases"/>
    <property type="match status" value="1"/>
</dbReference>
<organism evidence="6 7">
    <name type="scientific">Aquipluma nitroreducens</name>
    <dbReference type="NCBI Taxonomy" id="2010828"/>
    <lineage>
        <taxon>Bacteria</taxon>
        <taxon>Pseudomonadati</taxon>
        <taxon>Bacteroidota</taxon>
        <taxon>Bacteroidia</taxon>
        <taxon>Marinilabiliales</taxon>
        <taxon>Prolixibacteraceae</taxon>
        <taxon>Aquipluma</taxon>
    </lineage>
</organism>
<feature type="chain" id="PRO_5024338202" description="DUF4832 domain-containing protein" evidence="3">
    <location>
        <begin position="21"/>
        <end position="496"/>
    </location>
</feature>
<name>A0A5K7SF58_9BACT</name>
<evidence type="ECO:0000313" key="7">
    <source>
        <dbReference type="Proteomes" id="UP001193389"/>
    </source>
</evidence>
<evidence type="ECO:0000256" key="3">
    <source>
        <dbReference type="SAM" id="SignalP"/>
    </source>
</evidence>
<evidence type="ECO:0000259" key="4">
    <source>
        <dbReference type="Pfam" id="PF02449"/>
    </source>
</evidence>
<dbReference type="GO" id="GO:0004565">
    <property type="term" value="F:beta-galactosidase activity"/>
    <property type="evidence" value="ECO:0007669"/>
    <property type="project" value="InterPro"/>
</dbReference>
<keyword evidence="2" id="KW-0326">Glycosidase</keyword>
<dbReference type="InterPro" id="IPR017853">
    <property type="entry name" value="GH"/>
</dbReference>
<dbReference type="GO" id="GO:0009341">
    <property type="term" value="C:beta-galactosidase complex"/>
    <property type="evidence" value="ECO:0007669"/>
    <property type="project" value="InterPro"/>
</dbReference>
<dbReference type="KEGG" id="anf:AQPE_4422"/>